<dbReference type="Proteomes" id="UP000594638">
    <property type="component" value="Unassembled WGS sequence"/>
</dbReference>
<comment type="subcellular location">
    <subcellularLocation>
        <location evidence="2">Membrane</location>
        <topology evidence="2">Multi-pass membrane protein</topology>
    </subcellularLocation>
</comment>
<dbReference type="InterPro" id="IPR004895">
    <property type="entry name" value="Prenylated_rab_accept_PRA1"/>
</dbReference>
<comment type="function">
    <text evidence="1">May be involved in both secretory and endocytic intracellular trafficking in the endosomal/prevacuolar compartments.</text>
</comment>
<feature type="region of interest" description="Disordered" evidence="7">
    <location>
        <begin position="99"/>
        <end position="156"/>
    </location>
</feature>
<reference evidence="8 9" key="1">
    <citation type="submission" date="2019-12" db="EMBL/GenBank/DDBJ databases">
        <authorList>
            <person name="Alioto T."/>
            <person name="Alioto T."/>
            <person name="Gomez Garrido J."/>
        </authorList>
    </citation>
    <scope>NUCLEOTIDE SEQUENCE [LARGE SCALE GENOMIC DNA]</scope>
</reference>
<evidence type="ECO:0000256" key="6">
    <source>
        <dbReference type="ARBA" id="ARBA00023136"/>
    </source>
</evidence>
<dbReference type="PANTHER" id="PTHR12859:SF0">
    <property type="entry name" value="PRA1 FAMILY PROTEIN"/>
    <property type="match status" value="1"/>
</dbReference>
<evidence type="ECO:0000256" key="3">
    <source>
        <dbReference type="ARBA" id="ARBA00006483"/>
    </source>
</evidence>
<evidence type="ECO:0000256" key="7">
    <source>
        <dbReference type="SAM" id="MobiDB-lite"/>
    </source>
</evidence>
<comment type="caution">
    <text evidence="8">The sequence shown here is derived from an EMBL/GenBank/DDBJ whole genome shotgun (WGS) entry which is preliminary data.</text>
</comment>
<evidence type="ECO:0000313" key="9">
    <source>
        <dbReference type="Proteomes" id="UP000594638"/>
    </source>
</evidence>
<evidence type="ECO:0000256" key="4">
    <source>
        <dbReference type="ARBA" id="ARBA00022692"/>
    </source>
</evidence>
<keyword evidence="6" id="KW-0472">Membrane</keyword>
<dbReference type="Pfam" id="PF03208">
    <property type="entry name" value="PRA1"/>
    <property type="match status" value="1"/>
</dbReference>
<gene>
    <name evidence="8" type="ORF">OLEA9_A098978</name>
</gene>
<dbReference type="AlphaFoldDB" id="A0A8S0R9B8"/>
<evidence type="ECO:0000313" key="8">
    <source>
        <dbReference type="EMBL" id="CAA2975430.1"/>
    </source>
</evidence>
<comment type="similarity">
    <text evidence="3">Belongs to the PRA1 family.</text>
</comment>
<organism evidence="8 9">
    <name type="scientific">Olea europaea subsp. europaea</name>
    <dbReference type="NCBI Taxonomy" id="158383"/>
    <lineage>
        <taxon>Eukaryota</taxon>
        <taxon>Viridiplantae</taxon>
        <taxon>Streptophyta</taxon>
        <taxon>Embryophyta</taxon>
        <taxon>Tracheophyta</taxon>
        <taxon>Spermatophyta</taxon>
        <taxon>Magnoliopsida</taxon>
        <taxon>eudicotyledons</taxon>
        <taxon>Gunneridae</taxon>
        <taxon>Pentapetalae</taxon>
        <taxon>asterids</taxon>
        <taxon>lamiids</taxon>
        <taxon>Lamiales</taxon>
        <taxon>Oleaceae</taxon>
        <taxon>Oleeae</taxon>
        <taxon>Olea</taxon>
    </lineage>
</organism>
<dbReference type="PANTHER" id="PTHR12859">
    <property type="entry name" value="PRA1 PROTEIN"/>
    <property type="match status" value="1"/>
</dbReference>
<evidence type="ECO:0000256" key="1">
    <source>
        <dbReference type="ARBA" id="ARBA00002501"/>
    </source>
</evidence>
<dbReference type="OrthoDB" id="118550at2759"/>
<accession>A0A8S0R9B8</accession>
<feature type="region of interest" description="Disordered" evidence="7">
    <location>
        <begin position="329"/>
        <end position="402"/>
    </location>
</feature>
<feature type="compositionally biased region" description="Basic residues" evidence="7">
    <location>
        <begin position="109"/>
        <end position="119"/>
    </location>
</feature>
<sequence length="441" mass="49180">MDWTNVTTGDLIEALREVDWSSPPRPIAEFFSRFTIPRSYSKWNSRLKCNLYYYRTNYFIMIVFILEHVGTKNAVQIRSHAQKFFSKVVRESDTGIASSVKPFEIPPPRPKRKPMHPYPRKMVSPVKTGIPASEKPTRSAFSNLSVPEQEDLSPTSVLSTIGSDVLGRTDSGTLDGSSSPISSVVAVNDGTVETRSWSPGQNDARSSQDVETPMKLEVLPQNDTIAKEDLNESSTQHLKLFGKTLLVTDSYGPSYPTLSTCKPQSLDRIDGTYKQILPWTFTPFSPGDSECAWLCLKNDKSNNMNACRVPLPWLTLCAGASIQSLQVHNPIPVRGRPSYDKKEKIDKDDQKEGSSTGSNTDVGGASADEEKSTEVEAQSSRLSCGREEEEKSPSSSKFSMKPRLKSVNCKKGFVPYKRCLAERDSAVTRDEREEQRTRLCL</sequence>
<dbReference type="GO" id="GO:0016020">
    <property type="term" value="C:membrane"/>
    <property type="evidence" value="ECO:0007669"/>
    <property type="project" value="UniProtKB-SubCell"/>
</dbReference>
<protein>
    <submittedName>
        <fullName evidence="8">Uncharacterized protein</fullName>
    </submittedName>
</protein>
<keyword evidence="4" id="KW-0812">Transmembrane</keyword>
<evidence type="ECO:0000256" key="2">
    <source>
        <dbReference type="ARBA" id="ARBA00004141"/>
    </source>
</evidence>
<name>A0A8S0R9B8_OLEEU</name>
<dbReference type="GO" id="GO:0005783">
    <property type="term" value="C:endoplasmic reticulum"/>
    <property type="evidence" value="ECO:0007669"/>
    <property type="project" value="UniProtKB-ARBA"/>
</dbReference>
<keyword evidence="5" id="KW-1133">Transmembrane helix</keyword>
<proteinExistence type="inferred from homology"/>
<feature type="compositionally biased region" description="Polar residues" evidence="7">
    <location>
        <begin position="139"/>
        <end position="156"/>
    </location>
</feature>
<dbReference type="Gramene" id="OE9A098978T1">
    <property type="protein sequence ID" value="OE9A098978C1"/>
    <property type="gene ID" value="OE9A098978"/>
</dbReference>
<evidence type="ECO:0000256" key="5">
    <source>
        <dbReference type="ARBA" id="ARBA00022989"/>
    </source>
</evidence>
<dbReference type="EMBL" id="CACTIH010002263">
    <property type="protein sequence ID" value="CAA2975430.1"/>
    <property type="molecule type" value="Genomic_DNA"/>
</dbReference>
<keyword evidence="9" id="KW-1185">Reference proteome</keyword>
<dbReference type="GO" id="GO:0016192">
    <property type="term" value="P:vesicle-mediated transport"/>
    <property type="evidence" value="ECO:0007669"/>
    <property type="project" value="UniProtKB-ARBA"/>
</dbReference>
<feature type="compositionally biased region" description="Basic and acidic residues" evidence="7">
    <location>
        <begin position="337"/>
        <end position="352"/>
    </location>
</feature>